<feature type="domain" description="GST C-terminal" evidence="3">
    <location>
        <begin position="91"/>
        <end position="217"/>
    </location>
</feature>
<evidence type="ECO:0000259" key="2">
    <source>
        <dbReference type="PROSITE" id="PS50404"/>
    </source>
</evidence>
<dbReference type="PANTHER" id="PTHR42673">
    <property type="entry name" value="MALEYLACETOACETATE ISOMERASE"/>
    <property type="match status" value="1"/>
</dbReference>
<dbReference type="CDD" id="cd03191">
    <property type="entry name" value="GST_C_Zeta"/>
    <property type="match status" value="1"/>
</dbReference>
<dbReference type="InterPro" id="IPR036249">
    <property type="entry name" value="Thioredoxin-like_sf"/>
</dbReference>
<keyword evidence="4" id="KW-0413">Isomerase</keyword>
<reference evidence="5" key="1">
    <citation type="submission" date="2015-12" db="EMBL/GenBank/DDBJ databases">
        <title>FDA dAtabase for Regulatory Grade micrObial Sequences (FDA-ARGOS): Supporting development and validation of Infectious Disease Dx tests.</title>
        <authorList>
            <person name="Case J."/>
            <person name="Tallon L."/>
            <person name="Sadzewicz L."/>
            <person name="Sengamalay N."/>
            <person name="Ott S."/>
            <person name="Godinez A."/>
            <person name="Nagaraj S."/>
            <person name="Nadendla S."/>
            <person name="Sichtig H."/>
        </authorList>
    </citation>
    <scope>NUCLEOTIDE SEQUENCE [LARGE SCALE GENOMIC DNA]</scope>
    <source>
        <strain evidence="5">FDAARGOS_147</strain>
    </source>
</reference>
<dbReference type="InterPro" id="IPR036282">
    <property type="entry name" value="Glutathione-S-Trfase_C_sf"/>
</dbReference>
<dbReference type="GO" id="GO:0006749">
    <property type="term" value="P:glutathione metabolic process"/>
    <property type="evidence" value="ECO:0007669"/>
    <property type="project" value="TreeGrafter"/>
</dbReference>
<evidence type="ECO:0000313" key="5">
    <source>
        <dbReference type="Proteomes" id="UP000060602"/>
    </source>
</evidence>
<evidence type="ECO:0000259" key="3">
    <source>
        <dbReference type="PROSITE" id="PS50405"/>
    </source>
</evidence>
<dbReference type="Gene3D" id="1.20.1050.10">
    <property type="match status" value="1"/>
</dbReference>
<dbReference type="InterPro" id="IPR005955">
    <property type="entry name" value="GST_Zeta"/>
</dbReference>
<proteinExistence type="inferred from homology"/>
<dbReference type="GO" id="GO:0005737">
    <property type="term" value="C:cytoplasm"/>
    <property type="evidence" value="ECO:0007669"/>
    <property type="project" value="InterPro"/>
</dbReference>
<dbReference type="InterPro" id="IPR034333">
    <property type="entry name" value="GST_Zeta_N"/>
</dbReference>
<dbReference type="EMBL" id="CP014060">
    <property type="protein sequence ID" value="AMG38526.1"/>
    <property type="molecule type" value="Genomic_DNA"/>
</dbReference>
<dbReference type="RefSeq" id="WP_061073212.1">
    <property type="nucleotide sequence ID" value="NZ_CP014060.2"/>
</dbReference>
<evidence type="ECO:0000313" key="4">
    <source>
        <dbReference type="EMBL" id="AMG38526.1"/>
    </source>
</evidence>
<dbReference type="GO" id="GO:0016034">
    <property type="term" value="F:maleylacetoacetate isomerase activity"/>
    <property type="evidence" value="ECO:0007669"/>
    <property type="project" value="TreeGrafter"/>
</dbReference>
<dbReference type="Gene3D" id="3.40.30.10">
    <property type="entry name" value="Glutaredoxin"/>
    <property type="match status" value="1"/>
</dbReference>
<dbReference type="InterPro" id="IPR004045">
    <property type="entry name" value="Glutathione_S-Trfase_N"/>
</dbReference>
<accession>A0A109XY76</accession>
<protein>
    <submittedName>
        <fullName evidence="4">Maleylacetoacetate isomerase</fullName>
    </submittedName>
</protein>
<dbReference type="SFLD" id="SFLDS00019">
    <property type="entry name" value="Glutathione_Transferase_(cytos"/>
    <property type="match status" value="1"/>
</dbReference>
<dbReference type="SFLD" id="SFLDG00358">
    <property type="entry name" value="Main_(cytGST)"/>
    <property type="match status" value="1"/>
</dbReference>
<dbReference type="SUPFAM" id="SSF47616">
    <property type="entry name" value="GST C-terminal domain-like"/>
    <property type="match status" value="1"/>
</dbReference>
<dbReference type="SUPFAM" id="SSF52833">
    <property type="entry name" value="Thioredoxin-like"/>
    <property type="match status" value="1"/>
</dbReference>
<dbReference type="InterPro" id="IPR034330">
    <property type="entry name" value="GST_Zeta_C"/>
</dbReference>
<organism evidence="4 5">
    <name type="scientific">Alcaligenes xylosoxydans xylosoxydans</name>
    <name type="common">Achromobacter xylosoxidans</name>
    <dbReference type="NCBI Taxonomy" id="85698"/>
    <lineage>
        <taxon>Bacteria</taxon>
        <taxon>Pseudomonadati</taxon>
        <taxon>Pseudomonadota</taxon>
        <taxon>Betaproteobacteria</taxon>
        <taxon>Burkholderiales</taxon>
        <taxon>Alcaligenaceae</taxon>
        <taxon>Achromobacter</taxon>
    </lineage>
</organism>
<dbReference type="AlphaFoldDB" id="A0A109XY76"/>
<dbReference type="PANTHER" id="PTHR42673:SF21">
    <property type="entry name" value="GLUTATHIONE S-TRANSFERASE YFCF"/>
    <property type="match status" value="1"/>
</dbReference>
<dbReference type="InterPro" id="IPR040079">
    <property type="entry name" value="Glutathione_S-Trfase"/>
</dbReference>
<name>A0A109XY76_ALCXX</name>
<dbReference type="PROSITE" id="PS50404">
    <property type="entry name" value="GST_NTER"/>
    <property type="match status" value="1"/>
</dbReference>
<dbReference type="GO" id="GO:0006559">
    <property type="term" value="P:L-phenylalanine catabolic process"/>
    <property type="evidence" value="ECO:0007669"/>
    <property type="project" value="TreeGrafter"/>
</dbReference>
<dbReference type="CDD" id="cd03042">
    <property type="entry name" value="GST_N_Zeta"/>
    <property type="match status" value="1"/>
</dbReference>
<dbReference type="Pfam" id="PF02798">
    <property type="entry name" value="GST_N"/>
    <property type="match status" value="1"/>
</dbReference>
<dbReference type="GO" id="GO:0004364">
    <property type="term" value="F:glutathione transferase activity"/>
    <property type="evidence" value="ECO:0007669"/>
    <property type="project" value="TreeGrafter"/>
</dbReference>
<dbReference type="Proteomes" id="UP000060602">
    <property type="component" value="Chromosome"/>
</dbReference>
<evidence type="ECO:0000256" key="1">
    <source>
        <dbReference type="ARBA" id="ARBA00010007"/>
    </source>
</evidence>
<dbReference type="NCBIfam" id="TIGR01262">
    <property type="entry name" value="maiA"/>
    <property type="match status" value="1"/>
</dbReference>
<feature type="domain" description="GST N-terminal" evidence="2">
    <location>
        <begin position="5"/>
        <end position="86"/>
    </location>
</feature>
<sequence length="223" mass="24690">MADTSAPTLHSYWRSSAAYRVRIALALKGLPYRQVPWQMAQGEHLQPAYRALAPFGLVPMLEIDGLRLQQSLAIVEYLEARHPEPALLPADPVSRAQARALALLVACEMHPLNNLRTLKRLRTQFGADDDQVRDWYRHWCEEGFHAFEAALPAQRGDYALGTAPTLVECCLVPQVYNALRYGVDLAPFARVRAIVDACAALPAFDAARPENQPDAPRPAQAAA</sequence>
<gene>
    <name evidence="4" type="primary">maiA</name>
    <name evidence="4" type="ORF">AL504_22340</name>
</gene>
<dbReference type="PROSITE" id="PS50405">
    <property type="entry name" value="GST_CTER"/>
    <property type="match status" value="1"/>
</dbReference>
<comment type="similarity">
    <text evidence="1">Belongs to the GST superfamily. Zeta family.</text>
</comment>
<dbReference type="InterPro" id="IPR010987">
    <property type="entry name" value="Glutathione-S-Trfase_C-like"/>
</dbReference>